<dbReference type="OrthoDB" id="2727133at2759"/>
<evidence type="ECO:0000313" key="1">
    <source>
        <dbReference type="EMBL" id="KDR82023.1"/>
    </source>
</evidence>
<evidence type="ECO:0000313" key="2">
    <source>
        <dbReference type="Proteomes" id="UP000027222"/>
    </source>
</evidence>
<dbReference type="HOGENOM" id="CLU_1189988_0_0_1"/>
<protein>
    <submittedName>
        <fullName evidence="1">Uncharacterized protein</fullName>
    </submittedName>
</protein>
<gene>
    <name evidence="1" type="ORF">GALMADRAFT_152815</name>
</gene>
<sequence length="233" mass="26036">MTLFGATEFGTYMPSKGPLKPAQLDCALSLYDVDADYAHLSKSLPPQFHVNNFESSIARNLRNFFPKHGAINDMVMGERSRVIGGMFGSGALSNARFKWIKRRSSLRFLTVPTATTLNTIMSVYTGKFNYAPYASNENIFVVFVDGWVERGRVYVFSTFTKDAAGVDKRPFDLTTAFVLQGLTAGSKDFTIRDLDHKAYYWFTCVRNDENSVTLGLNNPSSFNLASVQLTKLP</sequence>
<organism evidence="1 2">
    <name type="scientific">Galerina marginata (strain CBS 339.88)</name>
    <dbReference type="NCBI Taxonomy" id="685588"/>
    <lineage>
        <taxon>Eukaryota</taxon>
        <taxon>Fungi</taxon>
        <taxon>Dikarya</taxon>
        <taxon>Basidiomycota</taxon>
        <taxon>Agaricomycotina</taxon>
        <taxon>Agaricomycetes</taxon>
        <taxon>Agaricomycetidae</taxon>
        <taxon>Agaricales</taxon>
        <taxon>Agaricineae</taxon>
        <taxon>Strophariaceae</taxon>
        <taxon>Galerina</taxon>
    </lineage>
</organism>
<keyword evidence="2" id="KW-1185">Reference proteome</keyword>
<dbReference type="EMBL" id="KL142370">
    <property type="protein sequence ID" value="KDR82023.1"/>
    <property type="molecule type" value="Genomic_DNA"/>
</dbReference>
<name>A0A067TSU0_GALM3</name>
<dbReference type="Proteomes" id="UP000027222">
    <property type="component" value="Unassembled WGS sequence"/>
</dbReference>
<dbReference type="AlphaFoldDB" id="A0A067TSU0"/>
<reference evidence="2" key="1">
    <citation type="journal article" date="2014" name="Proc. Natl. Acad. Sci. U.S.A.">
        <title>Extensive sampling of basidiomycete genomes demonstrates inadequacy of the white-rot/brown-rot paradigm for wood decay fungi.</title>
        <authorList>
            <person name="Riley R."/>
            <person name="Salamov A.A."/>
            <person name="Brown D.W."/>
            <person name="Nagy L.G."/>
            <person name="Floudas D."/>
            <person name="Held B.W."/>
            <person name="Levasseur A."/>
            <person name="Lombard V."/>
            <person name="Morin E."/>
            <person name="Otillar R."/>
            <person name="Lindquist E.A."/>
            <person name="Sun H."/>
            <person name="LaButti K.M."/>
            <person name="Schmutz J."/>
            <person name="Jabbour D."/>
            <person name="Luo H."/>
            <person name="Baker S.E."/>
            <person name="Pisabarro A.G."/>
            <person name="Walton J.D."/>
            <person name="Blanchette R.A."/>
            <person name="Henrissat B."/>
            <person name="Martin F."/>
            <person name="Cullen D."/>
            <person name="Hibbett D.S."/>
            <person name="Grigoriev I.V."/>
        </authorList>
    </citation>
    <scope>NUCLEOTIDE SEQUENCE [LARGE SCALE GENOMIC DNA]</scope>
    <source>
        <strain evidence="2">CBS 339.88</strain>
    </source>
</reference>
<accession>A0A067TSU0</accession>
<proteinExistence type="predicted"/>